<dbReference type="InterPro" id="IPR000014">
    <property type="entry name" value="PAS"/>
</dbReference>
<sequence length="88" mass="9919">MLVDAITAYAGYMLDPDGHVSSWNSGAKRFKGYTEAEILGEHFSRFYTPEDRQAGMPQEVLELRRPKADLRLRAGASERMARPFGLTL</sequence>
<dbReference type="NCBIfam" id="TIGR00229">
    <property type="entry name" value="sensory_box"/>
    <property type="match status" value="1"/>
</dbReference>
<evidence type="ECO:0000313" key="3">
    <source>
        <dbReference type="Proteomes" id="UP001230207"/>
    </source>
</evidence>
<dbReference type="InterPro" id="IPR013767">
    <property type="entry name" value="PAS_fold"/>
</dbReference>
<dbReference type="EMBL" id="JAUSVF010000004">
    <property type="protein sequence ID" value="MDQ0323749.1"/>
    <property type="molecule type" value="Genomic_DNA"/>
</dbReference>
<reference evidence="2 3" key="1">
    <citation type="submission" date="2023-07" db="EMBL/GenBank/DDBJ databases">
        <title>Genomic Encyclopedia of Type Strains, Phase IV (KMG-IV): sequencing the most valuable type-strain genomes for metagenomic binning, comparative biology and taxonomic classification.</title>
        <authorList>
            <person name="Goeker M."/>
        </authorList>
    </citation>
    <scope>NUCLEOTIDE SEQUENCE [LARGE SCALE GENOMIC DNA]</scope>
    <source>
        <strain evidence="2 3">DSM 1112</strain>
    </source>
</reference>
<dbReference type="Gene3D" id="3.30.450.20">
    <property type="entry name" value="PAS domain"/>
    <property type="match status" value="1"/>
</dbReference>
<dbReference type="Proteomes" id="UP001230207">
    <property type="component" value="Unassembled WGS sequence"/>
</dbReference>
<evidence type="ECO:0000313" key="2">
    <source>
        <dbReference type="EMBL" id="MDQ0323749.1"/>
    </source>
</evidence>
<protein>
    <submittedName>
        <fullName evidence="2">PAS domain S-box-containing protein</fullName>
    </submittedName>
</protein>
<organism evidence="2 3">
    <name type="scientific">Pararhizobium capsulatum DSM 1112</name>
    <dbReference type="NCBI Taxonomy" id="1121113"/>
    <lineage>
        <taxon>Bacteria</taxon>
        <taxon>Pseudomonadati</taxon>
        <taxon>Pseudomonadota</taxon>
        <taxon>Alphaproteobacteria</taxon>
        <taxon>Hyphomicrobiales</taxon>
        <taxon>Rhizobiaceae</taxon>
        <taxon>Rhizobium/Agrobacterium group</taxon>
        <taxon>Pararhizobium</taxon>
    </lineage>
</organism>
<dbReference type="SUPFAM" id="SSF55785">
    <property type="entry name" value="PYP-like sensor domain (PAS domain)"/>
    <property type="match status" value="1"/>
</dbReference>
<proteinExistence type="predicted"/>
<gene>
    <name evidence="2" type="ORF">QO002_005956</name>
</gene>
<comment type="caution">
    <text evidence="2">The sequence shown here is derived from an EMBL/GenBank/DDBJ whole genome shotgun (WGS) entry which is preliminary data.</text>
</comment>
<name>A0ABU0BZS7_9HYPH</name>
<evidence type="ECO:0000259" key="1">
    <source>
        <dbReference type="PROSITE" id="PS50112"/>
    </source>
</evidence>
<dbReference type="InterPro" id="IPR035965">
    <property type="entry name" value="PAS-like_dom_sf"/>
</dbReference>
<keyword evidence="3" id="KW-1185">Reference proteome</keyword>
<dbReference type="CDD" id="cd00130">
    <property type="entry name" value="PAS"/>
    <property type="match status" value="1"/>
</dbReference>
<feature type="domain" description="PAS" evidence="1">
    <location>
        <begin position="12"/>
        <end position="53"/>
    </location>
</feature>
<dbReference type="Pfam" id="PF00989">
    <property type="entry name" value="PAS"/>
    <property type="match status" value="1"/>
</dbReference>
<accession>A0ABU0BZS7</accession>
<dbReference type="PROSITE" id="PS50112">
    <property type="entry name" value="PAS"/>
    <property type="match status" value="1"/>
</dbReference>